<reference evidence="9" key="3">
    <citation type="submission" date="2015-06" db="UniProtKB">
        <authorList>
            <consortium name="EnsemblMetazoa"/>
        </authorList>
    </citation>
    <scope>IDENTIFICATION</scope>
</reference>
<name>T1FJW6_HELRO</name>
<feature type="region of interest" description="Disordered" evidence="6">
    <location>
        <begin position="92"/>
        <end position="113"/>
    </location>
</feature>
<dbReference type="OrthoDB" id="10063250at2759"/>
<dbReference type="InterPro" id="IPR006612">
    <property type="entry name" value="THAP_Znf"/>
</dbReference>
<gene>
    <name evidence="9" type="primary">20209115</name>
    <name evidence="8" type="ORF">HELRODRAFT_183597</name>
</gene>
<evidence type="ECO:0000256" key="4">
    <source>
        <dbReference type="ARBA" id="ARBA00023125"/>
    </source>
</evidence>
<evidence type="ECO:0000256" key="2">
    <source>
        <dbReference type="ARBA" id="ARBA00022771"/>
    </source>
</evidence>
<accession>T1FJW6</accession>
<sequence>MPKRCAVFGCRGNYRGQPHTKVVRFPTEEAERDRWIKAMPNAGSSLTGRDLYVCASHFNCKWVVSSGGRRPIGLPSVFRDIAKSCLKQSQSKKRLTSLTSSDARQQQKNKRQMQENNILNFDNFLQQLPKRYPHYIIKNNKDEVYMSLLNDTANKVNQFLWFEKSEGL</sequence>
<organism evidence="9 10">
    <name type="scientific">Helobdella robusta</name>
    <name type="common">Californian leech</name>
    <dbReference type="NCBI Taxonomy" id="6412"/>
    <lineage>
        <taxon>Eukaryota</taxon>
        <taxon>Metazoa</taxon>
        <taxon>Spiralia</taxon>
        <taxon>Lophotrochozoa</taxon>
        <taxon>Annelida</taxon>
        <taxon>Clitellata</taxon>
        <taxon>Hirudinea</taxon>
        <taxon>Rhynchobdellida</taxon>
        <taxon>Glossiphoniidae</taxon>
        <taxon>Helobdella</taxon>
    </lineage>
</organism>
<evidence type="ECO:0000256" key="1">
    <source>
        <dbReference type="ARBA" id="ARBA00022723"/>
    </source>
</evidence>
<keyword evidence="10" id="KW-1185">Reference proteome</keyword>
<dbReference type="PROSITE" id="PS50950">
    <property type="entry name" value="ZF_THAP"/>
    <property type="match status" value="1"/>
</dbReference>
<dbReference type="AlphaFoldDB" id="T1FJW6"/>
<feature type="compositionally biased region" description="Polar residues" evidence="6">
    <location>
        <begin position="96"/>
        <end position="106"/>
    </location>
</feature>
<evidence type="ECO:0000259" key="7">
    <source>
        <dbReference type="PROSITE" id="PS50950"/>
    </source>
</evidence>
<dbReference type="SUPFAM" id="SSF57716">
    <property type="entry name" value="Glucocorticoid receptor-like (DNA-binding domain)"/>
    <property type="match status" value="1"/>
</dbReference>
<proteinExistence type="predicted"/>
<keyword evidence="3" id="KW-0862">Zinc</keyword>
<dbReference type="Pfam" id="PF05485">
    <property type="entry name" value="THAP"/>
    <property type="match status" value="1"/>
</dbReference>
<keyword evidence="1" id="KW-0479">Metal-binding</keyword>
<evidence type="ECO:0000256" key="3">
    <source>
        <dbReference type="ARBA" id="ARBA00022833"/>
    </source>
</evidence>
<dbReference type="GO" id="GO:0008270">
    <property type="term" value="F:zinc ion binding"/>
    <property type="evidence" value="ECO:0007669"/>
    <property type="project" value="UniProtKB-KW"/>
</dbReference>
<keyword evidence="2 5" id="KW-0863">Zinc-finger</keyword>
<evidence type="ECO:0000256" key="6">
    <source>
        <dbReference type="SAM" id="MobiDB-lite"/>
    </source>
</evidence>
<dbReference type="EMBL" id="KB095871">
    <property type="protein sequence ID" value="ESO10440.1"/>
    <property type="molecule type" value="Genomic_DNA"/>
</dbReference>
<evidence type="ECO:0000313" key="10">
    <source>
        <dbReference type="Proteomes" id="UP000015101"/>
    </source>
</evidence>
<keyword evidence="4 5" id="KW-0238">DNA-binding</keyword>
<dbReference type="Proteomes" id="UP000015101">
    <property type="component" value="Unassembled WGS sequence"/>
</dbReference>
<dbReference type="CTD" id="20209115"/>
<dbReference type="RefSeq" id="XP_009011438.1">
    <property type="nucleotide sequence ID" value="XM_009013190.1"/>
</dbReference>
<dbReference type="EMBL" id="AMQM01008883">
    <property type="status" value="NOT_ANNOTATED_CDS"/>
    <property type="molecule type" value="Genomic_DNA"/>
</dbReference>
<evidence type="ECO:0000256" key="5">
    <source>
        <dbReference type="PROSITE-ProRule" id="PRU00309"/>
    </source>
</evidence>
<reference evidence="10" key="1">
    <citation type="submission" date="2012-12" db="EMBL/GenBank/DDBJ databases">
        <authorList>
            <person name="Hellsten U."/>
            <person name="Grimwood J."/>
            <person name="Chapman J.A."/>
            <person name="Shapiro H."/>
            <person name="Aerts A."/>
            <person name="Otillar R.P."/>
            <person name="Terry A.Y."/>
            <person name="Boore J.L."/>
            <person name="Simakov O."/>
            <person name="Marletaz F."/>
            <person name="Cho S.-J."/>
            <person name="Edsinger-Gonzales E."/>
            <person name="Havlak P."/>
            <person name="Kuo D.-H."/>
            <person name="Larsson T."/>
            <person name="Lv J."/>
            <person name="Arendt D."/>
            <person name="Savage R."/>
            <person name="Osoegawa K."/>
            <person name="de Jong P."/>
            <person name="Lindberg D.R."/>
            <person name="Seaver E.C."/>
            <person name="Weisblat D.A."/>
            <person name="Putnam N.H."/>
            <person name="Grigoriev I.V."/>
            <person name="Rokhsar D.S."/>
        </authorList>
    </citation>
    <scope>NUCLEOTIDE SEQUENCE</scope>
</reference>
<dbReference type="SMART" id="SM00980">
    <property type="entry name" value="THAP"/>
    <property type="match status" value="1"/>
</dbReference>
<dbReference type="EnsemblMetazoa" id="HelroT183597">
    <property type="protein sequence ID" value="HelroP183597"/>
    <property type="gene ID" value="HelroG183597"/>
</dbReference>
<evidence type="ECO:0000313" key="8">
    <source>
        <dbReference type="EMBL" id="ESO10440.1"/>
    </source>
</evidence>
<dbReference type="KEGG" id="hro:HELRODRAFT_183597"/>
<dbReference type="InParanoid" id="T1FJW6"/>
<dbReference type="OMA" id="CASHFNC"/>
<dbReference type="HOGENOM" id="CLU_1588269_0_0_1"/>
<reference evidence="8 10" key="2">
    <citation type="journal article" date="2013" name="Nature">
        <title>Insights into bilaterian evolution from three spiralian genomes.</title>
        <authorList>
            <person name="Simakov O."/>
            <person name="Marletaz F."/>
            <person name="Cho S.J."/>
            <person name="Edsinger-Gonzales E."/>
            <person name="Havlak P."/>
            <person name="Hellsten U."/>
            <person name="Kuo D.H."/>
            <person name="Larsson T."/>
            <person name="Lv J."/>
            <person name="Arendt D."/>
            <person name="Savage R."/>
            <person name="Osoegawa K."/>
            <person name="de Jong P."/>
            <person name="Grimwood J."/>
            <person name="Chapman J.A."/>
            <person name="Shapiro H."/>
            <person name="Aerts A."/>
            <person name="Otillar R.P."/>
            <person name="Terry A.Y."/>
            <person name="Boore J.L."/>
            <person name="Grigoriev I.V."/>
            <person name="Lindberg D.R."/>
            <person name="Seaver E.C."/>
            <person name="Weisblat D.A."/>
            <person name="Putnam N.H."/>
            <person name="Rokhsar D.S."/>
        </authorList>
    </citation>
    <scope>NUCLEOTIDE SEQUENCE</scope>
</reference>
<dbReference type="GO" id="GO:0003677">
    <property type="term" value="F:DNA binding"/>
    <property type="evidence" value="ECO:0007669"/>
    <property type="project" value="UniProtKB-UniRule"/>
</dbReference>
<feature type="domain" description="THAP-type" evidence="7">
    <location>
        <begin position="1"/>
        <end position="78"/>
    </location>
</feature>
<protein>
    <recommendedName>
        <fullName evidence="7">THAP-type domain-containing protein</fullName>
    </recommendedName>
</protein>
<dbReference type="GeneID" id="20209115"/>
<evidence type="ECO:0000313" key="9">
    <source>
        <dbReference type="EnsemblMetazoa" id="HelroP183597"/>
    </source>
</evidence>